<sequence>MCFLGKWRRHNIMPAQVPRATSTFLPPSFSARVRCNLKATGDGRRNEHKATESQEGRGREDRNKYVKWTMR</sequence>
<dbReference type="EMBL" id="JAAUHK010000194">
    <property type="protein sequence ID" value="KAF4640956.1"/>
    <property type="molecule type" value="Genomic_DNA"/>
</dbReference>
<comment type="caution">
    <text evidence="2">The sequence shown here is derived from an EMBL/GenBank/DDBJ whole genome shotgun (WGS) entry which is preliminary data.</text>
</comment>
<dbReference type="Proteomes" id="UP000557509">
    <property type="component" value="Unassembled WGS sequence"/>
</dbReference>
<feature type="compositionally biased region" description="Basic and acidic residues" evidence="1">
    <location>
        <begin position="41"/>
        <end position="64"/>
    </location>
</feature>
<reference evidence="2 3" key="1">
    <citation type="submission" date="2020-03" db="EMBL/GenBank/DDBJ databases">
        <title>Genome sequence of Toxoplasma gondii RH-88 strain.</title>
        <authorList>
            <person name="Lorenzi H.A."/>
            <person name="Venepally P."/>
            <person name="Rozenberg A."/>
            <person name="Sibley D."/>
        </authorList>
    </citation>
    <scope>NUCLEOTIDE SEQUENCE [LARGE SCALE GENOMIC DNA]</scope>
    <source>
        <strain evidence="2 3">RH-88</strain>
    </source>
</reference>
<evidence type="ECO:0000313" key="2">
    <source>
        <dbReference type="EMBL" id="KAF4640956.1"/>
    </source>
</evidence>
<proteinExistence type="predicted"/>
<gene>
    <name evidence="2" type="ORF">TGRH88_067640</name>
</gene>
<evidence type="ECO:0000313" key="3">
    <source>
        <dbReference type="Proteomes" id="UP000557509"/>
    </source>
</evidence>
<organism evidence="2 3">
    <name type="scientific">Toxoplasma gondii</name>
    <dbReference type="NCBI Taxonomy" id="5811"/>
    <lineage>
        <taxon>Eukaryota</taxon>
        <taxon>Sar</taxon>
        <taxon>Alveolata</taxon>
        <taxon>Apicomplexa</taxon>
        <taxon>Conoidasida</taxon>
        <taxon>Coccidia</taxon>
        <taxon>Eucoccidiorida</taxon>
        <taxon>Eimeriorina</taxon>
        <taxon>Sarcocystidae</taxon>
        <taxon>Toxoplasma</taxon>
    </lineage>
</organism>
<keyword evidence="3" id="KW-1185">Reference proteome</keyword>
<name>A0A7J6K386_TOXGO</name>
<accession>A0A7J6K386</accession>
<dbReference type="AlphaFoldDB" id="A0A7J6K386"/>
<evidence type="ECO:0000256" key="1">
    <source>
        <dbReference type="SAM" id="MobiDB-lite"/>
    </source>
</evidence>
<protein>
    <submittedName>
        <fullName evidence="2">Uncharacterized protein</fullName>
    </submittedName>
</protein>
<feature type="region of interest" description="Disordered" evidence="1">
    <location>
        <begin position="40"/>
        <end position="71"/>
    </location>
</feature>